<dbReference type="GO" id="GO:0034329">
    <property type="term" value="P:cell junction assembly"/>
    <property type="evidence" value="ECO:0007669"/>
    <property type="project" value="UniProtKB-ARBA"/>
</dbReference>
<evidence type="ECO:0000259" key="17">
    <source>
        <dbReference type="PROSITE" id="PS50011"/>
    </source>
</evidence>
<feature type="compositionally biased region" description="Basic and acidic residues" evidence="16">
    <location>
        <begin position="61"/>
        <end position="80"/>
    </location>
</feature>
<dbReference type="PROSITE" id="PS00108">
    <property type="entry name" value="PROTEIN_KINASE_ST"/>
    <property type="match status" value="1"/>
</dbReference>
<dbReference type="GO" id="GO:0005829">
    <property type="term" value="C:cytosol"/>
    <property type="evidence" value="ECO:0007669"/>
    <property type="project" value="UniProtKB-ARBA"/>
</dbReference>
<feature type="region of interest" description="Disordered" evidence="16">
    <location>
        <begin position="498"/>
        <end position="564"/>
    </location>
</feature>
<keyword evidence="11 15" id="KW-0067">ATP-binding</keyword>
<reference evidence="20" key="1">
    <citation type="submission" date="2020-11" db="EMBL/GenBank/DDBJ databases">
        <authorList>
            <person name="Tran Van P."/>
        </authorList>
    </citation>
    <scope>NUCLEOTIDE SEQUENCE</scope>
</reference>
<evidence type="ECO:0000256" key="6">
    <source>
        <dbReference type="ARBA" id="ARBA00022490"/>
    </source>
</evidence>
<dbReference type="InterPro" id="IPR005607">
    <property type="entry name" value="BSD_dom"/>
</dbReference>
<dbReference type="GO" id="GO:0030424">
    <property type="term" value="C:axon"/>
    <property type="evidence" value="ECO:0007669"/>
    <property type="project" value="UniProtKB-SubCell"/>
</dbReference>
<organism evidence="20">
    <name type="scientific">Notodromas monacha</name>
    <dbReference type="NCBI Taxonomy" id="399045"/>
    <lineage>
        <taxon>Eukaryota</taxon>
        <taxon>Metazoa</taxon>
        <taxon>Ecdysozoa</taxon>
        <taxon>Arthropoda</taxon>
        <taxon>Crustacea</taxon>
        <taxon>Oligostraca</taxon>
        <taxon>Ostracoda</taxon>
        <taxon>Podocopa</taxon>
        <taxon>Podocopida</taxon>
        <taxon>Cypridocopina</taxon>
        <taxon>Cypridoidea</taxon>
        <taxon>Cyprididae</taxon>
        <taxon>Notodromas</taxon>
    </lineage>
</organism>
<dbReference type="PROSITE" id="PS50108">
    <property type="entry name" value="CRIB"/>
    <property type="match status" value="1"/>
</dbReference>
<dbReference type="SUPFAM" id="SSF140383">
    <property type="entry name" value="BSD domain-like"/>
    <property type="match status" value="1"/>
</dbReference>
<dbReference type="FunFam" id="1.10.510.10:FF:000011">
    <property type="entry name" value="Non-specific serine/threonine protein kinase"/>
    <property type="match status" value="1"/>
</dbReference>
<dbReference type="InterPro" id="IPR017441">
    <property type="entry name" value="Protein_kinase_ATP_BS"/>
</dbReference>
<dbReference type="InterPro" id="IPR000095">
    <property type="entry name" value="CRIB_dom"/>
</dbReference>
<dbReference type="GO" id="GO:0009791">
    <property type="term" value="P:post-embryonic development"/>
    <property type="evidence" value="ECO:0007669"/>
    <property type="project" value="UniProtKB-ARBA"/>
</dbReference>
<comment type="similarity">
    <text evidence="3">Belongs to the protein kinase superfamily. STE Ser/Thr protein kinase family. STE20 subfamily.</text>
</comment>
<gene>
    <name evidence="20" type="ORF">NMOB1V02_LOCUS5753</name>
</gene>
<comment type="subcellular location">
    <subcellularLocation>
        <location evidence="1">Cell projection</location>
        <location evidence="1">Axon</location>
    </subcellularLocation>
    <subcellularLocation>
        <location evidence="2">Cytoplasm</location>
    </subcellularLocation>
</comment>
<dbReference type="SUPFAM" id="SSF56112">
    <property type="entry name" value="Protein kinase-like (PK-like)"/>
    <property type="match status" value="1"/>
</dbReference>
<evidence type="ECO:0000256" key="2">
    <source>
        <dbReference type="ARBA" id="ARBA00004496"/>
    </source>
</evidence>
<dbReference type="InterPro" id="IPR035925">
    <property type="entry name" value="BSD_dom_sf"/>
</dbReference>
<keyword evidence="6" id="KW-0963">Cytoplasm</keyword>
<evidence type="ECO:0000256" key="16">
    <source>
        <dbReference type="SAM" id="MobiDB-lite"/>
    </source>
</evidence>
<evidence type="ECO:0000256" key="13">
    <source>
        <dbReference type="ARBA" id="ARBA00047899"/>
    </source>
</evidence>
<feature type="region of interest" description="Disordered" evidence="16">
    <location>
        <begin position="264"/>
        <end position="311"/>
    </location>
</feature>
<dbReference type="GO" id="GO:0005524">
    <property type="term" value="F:ATP binding"/>
    <property type="evidence" value="ECO:0007669"/>
    <property type="project" value="UniProtKB-UniRule"/>
</dbReference>
<evidence type="ECO:0000256" key="3">
    <source>
        <dbReference type="ARBA" id="ARBA00008874"/>
    </source>
</evidence>
<feature type="compositionally biased region" description="Pro residues" evidence="16">
    <location>
        <begin position="763"/>
        <end position="772"/>
    </location>
</feature>
<dbReference type="EC" id="2.7.11.1" evidence="4"/>
<comment type="catalytic activity">
    <reaction evidence="14">
        <text>L-seryl-[protein] + ATP = O-phospho-L-seryl-[protein] + ADP + H(+)</text>
        <dbReference type="Rhea" id="RHEA:17989"/>
        <dbReference type="Rhea" id="RHEA-COMP:9863"/>
        <dbReference type="Rhea" id="RHEA-COMP:11604"/>
        <dbReference type="ChEBI" id="CHEBI:15378"/>
        <dbReference type="ChEBI" id="CHEBI:29999"/>
        <dbReference type="ChEBI" id="CHEBI:30616"/>
        <dbReference type="ChEBI" id="CHEBI:83421"/>
        <dbReference type="ChEBI" id="CHEBI:456216"/>
        <dbReference type="EC" id="2.7.11.1"/>
    </reaction>
</comment>
<dbReference type="FunFam" id="3.30.200.20:FF:000705">
    <property type="entry name" value="Non-specific serine/threonine protein kinase"/>
    <property type="match status" value="1"/>
</dbReference>
<evidence type="ECO:0000256" key="14">
    <source>
        <dbReference type="ARBA" id="ARBA00048679"/>
    </source>
</evidence>
<dbReference type="GO" id="GO:0005886">
    <property type="term" value="C:plasma membrane"/>
    <property type="evidence" value="ECO:0007669"/>
    <property type="project" value="UniProtKB-ARBA"/>
</dbReference>
<dbReference type="PANTHER" id="PTHR45832">
    <property type="entry name" value="SERINE/THREONINE-PROTEIN KINASE SAMKA-RELATED-RELATED"/>
    <property type="match status" value="1"/>
</dbReference>
<feature type="compositionally biased region" description="Polar residues" evidence="16">
    <location>
        <begin position="779"/>
        <end position="788"/>
    </location>
</feature>
<dbReference type="PROSITE" id="PS50011">
    <property type="entry name" value="PROTEIN_KINASE_DOM"/>
    <property type="match status" value="1"/>
</dbReference>
<feature type="compositionally biased region" description="Basic and acidic residues" evidence="16">
    <location>
        <begin position="95"/>
        <end position="106"/>
    </location>
</feature>
<feature type="region of interest" description="Disordered" evidence="16">
    <location>
        <begin position="663"/>
        <end position="796"/>
    </location>
</feature>
<dbReference type="OrthoDB" id="1022360at2759"/>
<dbReference type="SMART" id="SM00285">
    <property type="entry name" value="PBD"/>
    <property type="match status" value="1"/>
</dbReference>
<dbReference type="PROSITE" id="PS00107">
    <property type="entry name" value="PROTEIN_KINASE_ATP"/>
    <property type="match status" value="1"/>
</dbReference>
<proteinExistence type="inferred from homology"/>
<evidence type="ECO:0000256" key="5">
    <source>
        <dbReference type="ARBA" id="ARBA00022473"/>
    </source>
</evidence>
<dbReference type="Proteomes" id="UP000678499">
    <property type="component" value="Unassembled WGS sequence"/>
</dbReference>
<keyword evidence="9 15" id="KW-0547">Nucleotide-binding</keyword>
<dbReference type="Gene3D" id="3.90.810.10">
    <property type="entry name" value="CRIB domain"/>
    <property type="match status" value="1"/>
</dbReference>
<dbReference type="AlphaFoldDB" id="A0A7R9GET4"/>
<feature type="region of interest" description="Disordered" evidence="16">
    <location>
        <begin position="1"/>
        <end position="109"/>
    </location>
</feature>
<evidence type="ECO:0000256" key="9">
    <source>
        <dbReference type="ARBA" id="ARBA00022741"/>
    </source>
</evidence>
<evidence type="ECO:0000256" key="8">
    <source>
        <dbReference type="ARBA" id="ARBA00022679"/>
    </source>
</evidence>
<evidence type="ECO:0000313" key="21">
    <source>
        <dbReference type="Proteomes" id="UP000678499"/>
    </source>
</evidence>
<dbReference type="GO" id="GO:0048598">
    <property type="term" value="P:embryonic morphogenesis"/>
    <property type="evidence" value="ECO:0007669"/>
    <property type="project" value="UniProtKB-ARBA"/>
</dbReference>
<dbReference type="PANTHER" id="PTHR45832:SF22">
    <property type="entry name" value="SERINE_THREONINE-PROTEIN KINASE SAMKA-RELATED"/>
    <property type="match status" value="1"/>
</dbReference>
<dbReference type="GO" id="GO:0030054">
    <property type="term" value="C:cell junction"/>
    <property type="evidence" value="ECO:0007669"/>
    <property type="project" value="UniProtKB-ARBA"/>
</dbReference>
<dbReference type="EMBL" id="OA883128">
    <property type="protein sequence ID" value="CAD7278038.1"/>
    <property type="molecule type" value="Genomic_DNA"/>
</dbReference>
<keyword evidence="21" id="KW-1185">Reference proteome</keyword>
<dbReference type="SMART" id="SM00751">
    <property type="entry name" value="BSD"/>
    <property type="match status" value="1"/>
</dbReference>
<feature type="compositionally biased region" description="Polar residues" evidence="16">
    <location>
        <begin position="50"/>
        <end position="60"/>
    </location>
</feature>
<evidence type="ECO:0000313" key="20">
    <source>
        <dbReference type="EMBL" id="CAD7278038.1"/>
    </source>
</evidence>
<keyword evidence="12" id="KW-0966">Cell projection</keyword>
<dbReference type="Pfam" id="PF00786">
    <property type="entry name" value="PBD"/>
    <property type="match status" value="1"/>
</dbReference>
<protein>
    <recommendedName>
        <fullName evidence="4">non-specific serine/threonine protein kinase</fullName>
        <ecNumber evidence="4">2.7.11.1</ecNumber>
    </recommendedName>
</protein>
<feature type="binding site" evidence="15">
    <location>
        <position position="847"/>
    </location>
    <ligand>
        <name>ATP</name>
        <dbReference type="ChEBI" id="CHEBI:30616"/>
    </ligand>
</feature>
<feature type="compositionally biased region" description="Basic and acidic residues" evidence="16">
    <location>
        <begin position="679"/>
        <end position="689"/>
    </location>
</feature>
<evidence type="ECO:0000256" key="12">
    <source>
        <dbReference type="ARBA" id="ARBA00023273"/>
    </source>
</evidence>
<name>A0A7R9GET4_9CRUS</name>
<feature type="compositionally biased region" description="Polar residues" evidence="16">
    <location>
        <begin position="1"/>
        <end position="13"/>
    </location>
</feature>
<dbReference type="CDD" id="cd01093">
    <property type="entry name" value="CRIB_PAK_like"/>
    <property type="match status" value="1"/>
</dbReference>
<dbReference type="InterPro" id="IPR051931">
    <property type="entry name" value="PAK3-like"/>
</dbReference>
<evidence type="ECO:0000256" key="4">
    <source>
        <dbReference type="ARBA" id="ARBA00012513"/>
    </source>
</evidence>
<accession>A0A7R9GET4</accession>
<dbReference type="Gene3D" id="1.10.3970.10">
    <property type="entry name" value="BSD domain"/>
    <property type="match status" value="1"/>
</dbReference>
<evidence type="ECO:0000256" key="15">
    <source>
        <dbReference type="PROSITE-ProRule" id="PRU10141"/>
    </source>
</evidence>
<feature type="compositionally biased region" description="Acidic residues" evidence="16">
    <location>
        <begin position="718"/>
        <end position="730"/>
    </location>
</feature>
<dbReference type="SMART" id="SM00220">
    <property type="entry name" value="S_TKc"/>
    <property type="match status" value="1"/>
</dbReference>
<keyword evidence="5" id="KW-0217">Developmental protein</keyword>
<dbReference type="GO" id="GO:0004674">
    <property type="term" value="F:protein serine/threonine kinase activity"/>
    <property type="evidence" value="ECO:0007669"/>
    <property type="project" value="UniProtKB-KW"/>
</dbReference>
<keyword evidence="8" id="KW-0808">Transferase</keyword>
<evidence type="ECO:0000256" key="1">
    <source>
        <dbReference type="ARBA" id="ARBA00004489"/>
    </source>
</evidence>
<dbReference type="InterPro" id="IPR008271">
    <property type="entry name" value="Ser/Thr_kinase_AS"/>
</dbReference>
<dbReference type="InterPro" id="IPR036936">
    <property type="entry name" value="CRIB_dom_sf"/>
</dbReference>
<feature type="domain" description="BSD" evidence="19">
    <location>
        <begin position="202"/>
        <end position="254"/>
    </location>
</feature>
<feature type="compositionally biased region" description="Basic residues" evidence="16">
    <location>
        <begin position="539"/>
        <end position="549"/>
    </location>
</feature>
<dbReference type="Gene3D" id="1.10.510.10">
    <property type="entry name" value="Transferase(Phosphotransferase) domain 1"/>
    <property type="match status" value="1"/>
</dbReference>
<dbReference type="GO" id="GO:0007411">
    <property type="term" value="P:axon guidance"/>
    <property type="evidence" value="ECO:0007669"/>
    <property type="project" value="UniProtKB-ARBA"/>
</dbReference>
<evidence type="ECO:0000256" key="7">
    <source>
        <dbReference type="ARBA" id="ARBA00022527"/>
    </source>
</evidence>
<dbReference type="GO" id="GO:0009887">
    <property type="term" value="P:animal organ morphogenesis"/>
    <property type="evidence" value="ECO:0007669"/>
    <property type="project" value="UniProtKB-ARBA"/>
</dbReference>
<keyword evidence="7" id="KW-0723">Serine/threonine-protein kinase</keyword>
<evidence type="ECO:0000256" key="11">
    <source>
        <dbReference type="ARBA" id="ARBA00022840"/>
    </source>
</evidence>
<dbReference type="InterPro" id="IPR033923">
    <property type="entry name" value="PAK_BD"/>
</dbReference>
<dbReference type="InterPro" id="IPR011009">
    <property type="entry name" value="Kinase-like_dom_sf"/>
</dbReference>
<evidence type="ECO:0000259" key="19">
    <source>
        <dbReference type="PROSITE" id="PS50858"/>
    </source>
</evidence>
<evidence type="ECO:0000256" key="10">
    <source>
        <dbReference type="ARBA" id="ARBA00022777"/>
    </source>
</evidence>
<dbReference type="Pfam" id="PF00069">
    <property type="entry name" value="Pkinase"/>
    <property type="match status" value="1"/>
</dbReference>
<sequence length="1092" mass="120986">MNMFSNVSNQMNSWLGGVGNLIKKEKPDTPVQPETEEKPKGKDHGENETESQTSAMSTKGSVDDRNDDHSSATESADRESMTSGPDSPMSEEDDSKLVKDPNDSKNKAINGAKNFGNFLFSAVNKAGKTVSEAGAKLKETVEKNSILADFNREQETFLKEKGLKENGLPPWSGCADEETLKEQIISLSSDRRNFVRSPPSGVEFQFNMETMLPVAEAILKHDNELAKMRYELVPKVVKEEPFWRNYFYRVSLICQSSELSSISATRQDSKESPVSSPTSSFDEKQGKDDDGPESPMNEFASDDFCPPPTSGLTGAELSTKLRISGGKNPKKEADWEKELEDELQGYEVVGTADSRAIVEASREVDSEIQKMLEDDLTDLNSVWYSPCLGARSKLEPCYEEVCVADRHPPDDELLKCNVTLCRTSCPTDSHSLFWIFTDESLGCQHFNLDFMIADDTLSEDVVRVNLVFFSCLLAIEDALVKYLSLFLVTEIFGTIMSDNDEKPPAPPIRHTSNRETRDNPLGVNVEFRPLPKEPDVDKKKNKSKSKLGSRRSENDKPDISSPTNFKHDIHVGFDPISGEFTGLPDEWSKLLMSSNISKQEQKKNPQAVLDVLKYYDDTKRSHMETKYMVAHTLSNKHSSSGNSGEYPSPTSISSAFLMFSQSPMSSPYHGPNAASKNHTFTEDTRRGDEDGLDDLPPPPQIASRPEKTKSIYTKPVEEDGEVVEPPEPDDISPAYHPHGSGNGNSTPYALDDNKNSAVEAPNPVLPPPPPPSGTSSSPTNAVSGTNAADRQKKKKISDEEVLAKLRTIVSVGDPNRKYTKLEKIGQGASGVVYTAMESATAQEVAIKQMNLADQPRKELIINEIIVMKHNKHPNVVNYLDSYLVGEELWVIMEYLPGGSLTDVVTETCMDEGQIAAVCREVLQALEFLHANHVIHRDIKSDNILLGMDGSVKLTDFGFCAQLSMEQSKRTTMVGTPYWMAPEVVTRKQYGPKVDIWSLGIMAIEMIEGEPPYLNENPLRALYLIATNGKPEINDKHKLSPVFQDFLDKCLEVQVEKRGDATSLLQHPFMKCALPLSCLTPLIIATKEAAKPS</sequence>
<dbReference type="GO" id="GO:0016477">
    <property type="term" value="P:cell migration"/>
    <property type="evidence" value="ECO:0007669"/>
    <property type="project" value="UniProtKB-ARBA"/>
</dbReference>
<dbReference type="PROSITE" id="PS50858">
    <property type="entry name" value="BSD"/>
    <property type="match status" value="1"/>
</dbReference>
<feature type="domain" description="CRIB" evidence="18">
    <location>
        <begin position="559"/>
        <end position="572"/>
    </location>
</feature>
<dbReference type="Gene3D" id="3.30.200.20">
    <property type="entry name" value="Phosphorylase Kinase, domain 1"/>
    <property type="match status" value="1"/>
</dbReference>
<dbReference type="EMBL" id="CAJPEX010001091">
    <property type="protein sequence ID" value="CAG0918190.1"/>
    <property type="molecule type" value="Genomic_DNA"/>
</dbReference>
<comment type="catalytic activity">
    <reaction evidence="13">
        <text>L-threonyl-[protein] + ATP = O-phospho-L-threonyl-[protein] + ADP + H(+)</text>
        <dbReference type="Rhea" id="RHEA:46608"/>
        <dbReference type="Rhea" id="RHEA-COMP:11060"/>
        <dbReference type="Rhea" id="RHEA-COMP:11605"/>
        <dbReference type="ChEBI" id="CHEBI:15378"/>
        <dbReference type="ChEBI" id="CHEBI:30013"/>
        <dbReference type="ChEBI" id="CHEBI:30616"/>
        <dbReference type="ChEBI" id="CHEBI:61977"/>
        <dbReference type="ChEBI" id="CHEBI:456216"/>
        <dbReference type="EC" id="2.7.11.1"/>
    </reaction>
</comment>
<keyword evidence="10" id="KW-0418">Kinase</keyword>
<evidence type="ECO:0000259" key="18">
    <source>
        <dbReference type="PROSITE" id="PS50108"/>
    </source>
</evidence>
<feature type="compositionally biased region" description="Basic and acidic residues" evidence="16">
    <location>
        <begin position="35"/>
        <end position="47"/>
    </location>
</feature>
<feature type="compositionally biased region" description="Basic and acidic residues" evidence="16">
    <location>
        <begin position="529"/>
        <end position="538"/>
    </location>
</feature>
<dbReference type="InterPro" id="IPR000719">
    <property type="entry name" value="Prot_kinase_dom"/>
</dbReference>
<feature type="domain" description="Protein kinase" evidence="17">
    <location>
        <begin position="818"/>
        <end position="1069"/>
    </location>
</feature>
<dbReference type="FunFam" id="3.90.810.10:FF:000005">
    <property type="entry name" value="Non-specific serine/threonine protein kinase"/>
    <property type="match status" value="1"/>
</dbReference>
<dbReference type="Pfam" id="PF03909">
    <property type="entry name" value="BSD"/>
    <property type="match status" value="1"/>
</dbReference>